<name>A0A8E0RX94_9TREM</name>
<evidence type="ECO:0000256" key="12">
    <source>
        <dbReference type="SAM" id="MobiDB-lite"/>
    </source>
</evidence>
<dbReference type="GO" id="GO:0015280">
    <property type="term" value="F:ligand-gated sodium channel activity"/>
    <property type="evidence" value="ECO:0007669"/>
    <property type="project" value="TreeGrafter"/>
</dbReference>
<evidence type="ECO:0000313" key="15">
    <source>
        <dbReference type="Proteomes" id="UP000728185"/>
    </source>
</evidence>
<comment type="subcellular location">
    <subcellularLocation>
        <location evidence="1">Membrane</location>
        <topology evidence="1">Multi-pass membrane protein</topology>
    </subcellularLocation>
</comment>
<evidence type="ECO:0000256" key="8">
    <source>
        <dbReference type="ARBA" id="ARBA00023136"/>
    </source>
</evidence>
<evidence type="ECO:0000256" key="9">
    <source>
        <dbReference type="ARBA" id="ARBA00023201"/>
    </source>
</evidence>
<evidence type="ECO:0000256" key="3">
    <source>
        <dbReference type="ARBA" id="ARBA00022461"/>
    </source>
</evidence>
<evidence type="ECO:0000256" key="11">
    <source>
        <dbReference type="RuleBase" id="RU000679"/>
    </source>
</evidence>
<proteinExistence type="inferred from homology"/>
<dbReference type="OrthoDB" id="6021021at2759"/>
<keyword evidence="3 11" id="KW-0894">Sodium channel</keyword>
<evidence type="ECO:0000256" key="10">
    <source>
        <dbReference type="ARBA" id="ARBA00023303"/>
    </source>
</evidence>
<comment type="caution">
    <text evidence="14">The sequence shown here is derived from an EMBL/GenBank/DDBJ whole genome shotgun (WGS) entry which is preliminary data.</text>
</comment>
<keyword evidence="5 13" id="KW-1133">Transmembrane helix</keyword>
<dbReference type="Gene3D" id="2.60.470.10">
    <property type="entry name" value="Acid-sensing ion channels like domains"/>
    <property type="match status" value="1"/>
</dbReference>
<keyword evidence="4 11" id="KW-0812">Transmembrane</keyword>
<dbReference type="PANTHER" id="PTHR11690:SF248">
    <property type="entry name" value="PICKPOCKET 17, ISOFORM A"/>
    <property type="match status" value="1"/>
</dbReference>
<keyword evidence="7 11" id="KW-0406">Ion transport</keyword>
<evidence type="ECO:0000256" key="6">
    <source>
        <dbReference type="ARBA" id="ARBA00023053"/>
    </source>
</evidence>
<evidence type="ECO:0000256" key="1">
    <source>
        <dbReference type="ARBA" id="ARBA00004141"/>
    </source>
</evidence>
<organism evidence="14 15">
    <name type="scientific">Fasciolopsis buskii</name>
    <dbReference type="NCBI Taxonomy" id="27845"/>
    <lineage>
        <taxon>Eukaryota</taxon>
        <taxon>Metazoa</taxon>
        <taxon>Spiralia</taxon>
        <taxon>Lophotrochozoa</taxon>
        <taxon>Platyhelminthes</taxon>
        <taxon>Trematoda</taxon>
        <taxon>Digenea</taxon>
        <taxon>Plagiorchiida</taxon>
        <taxon>Echinostomata</taxon>
        <taxon>Echinostomatoidea</taxon>
        <taxon>Fasciolidae</taxon>
        <taxon>Fasciolopsis</taxon>
    </lineage>
</organism>
<sequence>MALTPAAVLRIVSDTFTIRGIPRLSRGPRFLRSLWFCFLVSMTTGLCLTTYYLVQDYLQYQVAVNVHMALDAQSPFPALTVCHHHPFSSRAYGLWRSHAVLSPTDFNRQMRNLTQRLLDENQLDAAAAMYNYDSISIYYQNILPEDAFRLGHDSTIFLNCMWRNGQHMQVEDNCLNLEGIRVRRFSHHIYFNCHTFEPINDTFSNSTETLALIVSLGPKPNYDKQEQAFLVDLFEMARGLRVVVHEPGTYPNLEKEGLHVEPGKLNEINYQPVLWERLNTPPHPCRSKKREQSAEQARIILANMTPSTDPTYAYAYMDLDVPYRYTQSQCILLHQQMDIMKKCHCQYIFNPRPAHPYHHTPYCGSILKDETSVPEEKRKNISCVQAILESDQKQEYETTVCYPRCNHYSYESTISVTTWRAVDWQLHWLRHLNRAFKRMEQEYDASKNGTWDRMQSKGYRNWLEYYQKDNLTNIPENAIKDLNLQGNNFAYVVLKRRSGDVRVNREKLVLSISVLLSRIGGLCSLTIGLTAGFVVEIIEFAYVLCKQRKSKDFNGHLECKDRDQEYGMNCSETLLNKQANATPPDVSIGSGGDGVCEGSGGTVGANPNARPSFQHTLGMRS</sequence>
<dbReference type="InterPro" id="IPR001873">
    <property type="entry name" value="ENaC"/>
</dbReference>
<comment type="similarity">
    <text evidence="11">Belongs to the amiloride-sensitive sodium channel (TC 1.A.6) family.</text>
</comment>
<dbReference type="PANTHER" id="PTHR11690">
    <property type="entry name" value="AMILORIDE-SENSITIVE SODIUM CHANNEL-RELATED"/>
    <property type="match status" value="1"/>
</dbReference>
<protein>
    <submittedName>
        <fullName evidence="14">FMRFamide-activated amiloride-sensitive sodium channel</fullName>
    </submittedName>
</protein>
<evidence type="ECO:0000256" key="7">
    <source>
        <dbReference type="ARBA" id="ARBA00023065"/>
    </source>
</evidence>
<dbReference type="PRINTS" id="PR01078">
    <property type="entry name" value="AMINACHANNEL"/>
</dbReference>
<dbReference type="Pfam" id="PF00858">
    <property type="entry name" value="ASC"/>
    <property type="match status" value="1"/>
</dbReference>
<keyword evidence="10 11" id="KW-0407">Ion channel</keyword>
<dbReference type="GO" id="GO:0005886">
    <property type="term" value="C:plasma membrane"/>
    <property type="evidence" value="ECO:0007669"/>
    <property type="project" value="TreeGrafter"/>
</dbReference>
<dbReference type="AlphaFoldDB" id="A0A8E0RX94"/>
<keyword evidence="9 11" id="KW-0739">Sodium transport</keyword>
<keyword evidence="2 11" id="KW-0813">Transport</keyword>
<evidence type="ECO:0000256" key="5">
    <source>
        <dbReference type="ARBA" id="ARBA00022989"/>
    </source>
</evidence>
<evidence type="ECO:0000256" key="4">
    <source>
        <dbReference type="ARBA" id="ARBA00022692"/>
    </source>
</evidence>
<gene>
    <name evidence="14" type="ORF">FBUS_02208</name>
</gene>
<reference evidence="14" key="1">
    <citation type="submission" date="2019-05" db="EMBL/GenBank/DDBJ databases">
        <title>Annotation for the trematode Fasciolopsis buski.</title>
        <authorList>
            <person name="Choi Y.-J."/>
        </authorList>
    </citation>
    <scope>NUCLEOTIDE SEQUENCE</scope>
    <source>
        <strain evidence="14">HT</strain>
        <tissue evidence="14">Whole worm</tissue>
    </source>
</reference>
<dbReference type="EMBL" id="LUCM01004381">
    <property type="protein sequence ID" value="KAA0194424.1"/>
    <property type="molecule type" value="Genomic_DNA"/>
</dbReference>
<evidence type="ECO:0000256" key="13">
    <source>
        <dbReference type="SAM" id="Phobius"/>
    </source>
</evidence>
<dbReference type="Proteomes" id="UP000728185">
    <property type="component" value="Unassembled WGS sequence"/>
</dbReference>
<keyword evidence="15" id="KW-1185">Reference proteome</keyword>
<evidence type="ECO:0000313" key="14">
    <source>
        <dbReference type="EMBL" id="KAA0194424.1"/>
    </source>
</evidence>
<accession>A0A8E0RX94</accession>
<keyword evidence="8 13" id="KW-0472">Membrane</keyword>
<keyword evidence="6" id="KW-0915">Sodium</keyword>
<evidence type="ECO:0000256" key="2">
    <source>
        <dbReference type="ARBA" id="ARBA00022448"/>
    </source>
</evidence>
<feature type="transmembrane region" description="Helical" evidence="13">
    <location>
        <begin position="33"/>
        <end position="54"/>
    </location>
</feature>
<feature type="region of interest" description="Disordered" evidence="12">
    <location>
        <begin position="600"/>
        <end position="621"/>
    </location>
</feature>